<evidence type="ECO:0000313" key="1">
    <source>
        <dbReference type="EMBL" id="VDN85715.1"/>
    </source>
</evidence>
<name>A0A0N4T8M8_BRUPA</name>
<proteinExistence type="predicted"/>
<protein>
    <submittedName>
        <fullName evidence="1 3">Uncharacterized protein</fullName>
    </submittedName>
</protein>
<evidence type="ECO:0000313" key="3">
    <source>
        <dbReference type="WBParaSite" id="BPAG_0000456501-mRNA-1"/>
    </source>
</evidence>
<reference evidence="3" key="1">
    <citation type="submission" date="2017-02" db="UniProtKB">
        <authorList>
            <consortium name="WormBaseParasite"/>
        </authorList>
    </citation>
    <scope>IDENTIFICATION</scope>
</reference>
<gene>
    <name evidence="1" type="ORF">BPAG_LOCUS4529</name>
</gene>
<dbReference type="STRING" id="6280.A0A0N4T8M8"/>
<dbReference type="EMBL" id="UZAD01002308">
    <property type="protein sequence ID" value="VDN85715.1"/>
    <property type="molecule type" value="Genomic_DNA"/>
</dbReference>
<keyword evidence="2" id="KW-1185">Reference proteome</keyword>
<dbReference type="AlphaFoldDB" id="A0A0N4T8M8"/>
<dbReference type="WBParaSite" id="BPAG_0000456501-mRNA-1">
    <property type="protein sequence ID" value="BPAG_0000456501-mRNA-1"/>
    <property type="gene ID" value="BPAG_0000456501"/>
</dbReference>
<accession>A0A0N4T8M8</accession>
<organism evidence="3">
    <name type="scientific">Brugia pahangi</name>
    <name type="common">Filarial nematode worm</name>
    <dbReference type="NCBI Taxonomy" id="6280"/>
    <lineage>
        <taxon>Eukaryota</taxon>
        <taxon>Metazoa</taxon>
        <taxon>Ecdysozoa</taxon>
        <taxon>Nematoda</taxon>
        <taxon>Chromadorea</taxon>
        <taxon>Rhabditida</taxon>
        <taxon>Spirurina</taxon>
        <taxon>Spiruromorpha</taxon>
        <taxon>Filarioidea</taxon>
        <taxon>Onchocercidae</taxon>
        <taxon>Brugia</taxon>
    </lineage>
</organism>
<reference evidence="1 2" key="2">
    <citation type="submission" date="2018-11" db="EMBL/GenBank/DDBJ databases">
        <authorList>
            <consortium name="Pathogen Informatics"/>
        </authorList>
    </citation>
    <scope>NUCLEOTIDE SEQUENCE [LARGE SCALE GENOMIC DNA]</scope>
</reference>
<sequence>MIPSPKSLFYCVQWCLESIYQSNRTIGFNFRSTRVS</sequence>
<evidence type="ECO:0000313" key="2">
    <source>
        <dbReference type="Proteomes" id="UP000278627"/>
    </source>
</evidence>
<dbReference type="Proteomes" id="UP000278627">
    <property type="component" value="Unassembled WGS sequence"/>
</dbReference>